<evidence type="ECO:0000259" key="1">
    <source>
        <dbReference type="SMART" id="SM00256"/>
    </source>
</evidence>
<keyword evidence="3" id="KW-1185">Reference proteome</keyword>
<dbReference type="Gene3D" id="1.20.1280.50">
    <property type="match status" value="1"/>
</dbReference>
<dbReference type="SUPFAM" id="SSF81383">
    <property type="entry name" value="F-box domain"/>
    <property type="match status" value="1"/>
</dbReference>
<dbReference type="InterPro" id="IPR001810">
    <property type="entry name" value="F-box_dom"/>
</dbReference>
<organism evidence="2 3">
    <name type="scientific">Tetranychus urticae</name>
    <name type="common">Two-spotted spider mite</name>
    <dbReference type="NCBI Taxonomy" id="32264"/>
    <lineage>
        <taxon>Eukaryota</taxon>
        <taxon>Metazoa</taxon>
        <taxon>Ecdysozoa</taxon>
        <taxon>Arthropoda</taxon>
        <taxon>Chelicerata</taxon>
        <taxon>Arachnida</taxon>
        <taxon>Acari</taxon>
        <taxon>Acariformes</taxon>
        <taxon>Trombidiformes</taxon>
        <taxon>Prostigmata</taxon>
        <taxon>Eleutherengona</taxon>
        <taxon>Raphignathae</taxon>
        <taxon>Tetranychoidea</taxon>
        <taxon>Tetranychidae</taxon>
        <taxon>Tetranychus</taxon>
    </lineage>
</organism>
<dbReference type="SUPFAM" id="SSF52047">
    <property type="entry name" value="RNI-like"/>
    <property type="match status" value="1"/>
</dbReference>
<dbReference type="Pfam" id="PF12937">
    <property type="entry name" value="F-box-like"/>
    <property type="match status" value="1"/>
</dbReference>
<dbReference type="EMBL" id="CAEY01001571">
    <property type="status" value="NOT_ANNOTATED_CDS"/>
    <property type="molecule type" value="Genomic_DNA"/>
</dbReference>
<dbReference type="InterPro" id="IPR032675">
    <property type="entry name" value="LRR_dom_sf"/>
</dbReference>
<dbReference type="EnsemblMetazoa" id="tetur05g02260.1">
    <property type="protein sequence ID" value="tetur05g02260.1"/>
    <property type="gene ID" value="tetur05g02260"/>
</dbReference>
<proteinExistence type="predicted"/>
<evidence type="ECO:0000313" key="3">
    <source>
        <dbReference type="Proteomes" id="UP000015104"/>
    </source>
</evidence>
<protein>
    <recommendedName>
        <fullName evidence="1">F-box domain-containing protein</fullName>
    </recommendedName>
</protein>
<feature type="domain" description="F-box" evidence="1">
    <location>
        <begin position="6"/>
        <end position="47"/>
    </location>
</feature>
<reference evidence="3" key="1">
    <citation type="submission" date="2011-08" db="EMBL/GenBank/DDBJ databases">
        <authorList>
            <person name="Rombauts S."/>
        </authorList>
    </citation>
    <scope>NUCLEOTIDE SEQUENCE</scope>
    <source>
        <strain evidence="3">London</strain>
    </source>
</reference>
<dbReference type="SMART" id="SM00256">
    <property type="entry name" value="FBOX"/>
    <property type="match status" value="1"/>
</dbReference>
<dbReference type="Gene3D" id="3.80.10.10">
    <property type="entry name" value="Ribonuclease Inhibitor"/>
    <property type="match status" value="1"/>
</dbReference>
<dbReference type="Proteomes" id="UP000015104">
    <property type="component" value="Unassembled WGS sequence"/>
</dbReference>
<dbReference type="AlphaFoldDB" id="T1K4D9"/>
<sequence length="389" mass="45626">MLINELPDDCFLEIFDYIQDFKDLINCFKVCIKWRNLIADRTKKVKYFIDQPNYSPDSVCHQSDDPIDVTFLSKWLPNLKIADLLYTRNGETPIEDIIKLIRDSESLKGIIYGHHYCMESCLDFESIPENPNLEMYRAIQLLSKMLNANNFATRHIFDLGIEYSEFGGHSFFMFQGQGHSRSFFGNRCCSYNTDYYLNGPVMANLKLVELGLSSYDWTHFCLSFVFMDSCPALQSAYVKIDCCRITVNDSIKCTNLQDLVIQFYEPSEWDDLWRLMSKYPNLKHLALRGTSLKDEHIKQLILLLPKLTLLDIRESRGVTQEAADHVRDYCKRYGRSINFYFKADDKQIVSDWPQLLNQPDKICRGFDFMEHCFFKSFNQLPHFLDPIDD</sequence>
<dbReference type="EMBL" id="CAEY01001570">
    <property type="status" value="NOT_ANNOTATED_CDS"/>
    <property type="molecule type" value="Genomic_DNA"/>
</dbReference>
<name>T1K4D9_TETUR</name>
<accession>T1K4D9</accession>
<evidence type="ECO:0000313" key="2">
    <source>
        <dbReference type="EnsemblMetazoa" id="tetur05g02260.1"/>
    </source>
</evidence>
<dbReference type="HOGENOM" id="CLU_097321_1_0_1"/>
<reference evidence="2" key="2">
    <citation type="submission" date="2015-06" db="UniProtKB">
        <authorList>
            <consortium name="EnsemblMetazoa"/>
        </authorList>
    </citation>
    <scope>IDENTIFICATION</scope>
</reference>
<dbReference type="InterPro" id="IPR036047">
    <property type="entry name" value="F-box-like_dom_sf"/>
</dbReference>